<name>A0ABZ0UUG3_9RICK</name>
<dbReference type="Proteomes" id="UP001326613">
    <property type="component" value="Chromosome"/>
</dbReference>
<keyword evidence="3" id="KW-1185">Reference proteome</keyword>
<protein>
    <recommendedName>
        <fullName evidence="4">Cysteine-rich transmembrane CYSTM domain-containing protein</fullName>
    </recommendedName>
</protein>
<sequence length="83" mass="9137">MKDDQVYRKLSDPTTPTYDKVTQASPSLNSVAPSSTPDENIVAEHTVETTKCSWSDCIKCMEVACSCLGCCAIFEECCKCELF</sequence>
<evidence type="ECO:0008006" key="4">
    <source>
        <dbReference type="Google" id="ProtNLM"/>
    </source>
</evidence>
<evidence type="ECO:0000313" key="2">
    <source>
        <dbReference type="EMBL" id="WPY01446.1"/>
    </source>
</evidence>
<dbReference type="RefSeq" id="WP_323738219.1">
    <property type="nucleotide sequence ID" value="NZ_CP112932.1"/>
</dbReference>
<evidence type="ECO:0000313" key="3">
    <source>
        <dbReference type="Proteomes" id="UP001326613"/>
    </source>
</evidence>
<proteinExistence type="predicted"/>
<reference evidence="2 3" key="1">
    <citation type="submission" date="2022-10" db="EMBL/GenBank/DDBJ databases">
        <title>Host association and intracellularity evolved multiple times independently in the Rickettsiales.</title>
        <authorList>
            <person name="Castelli M."/>
            <person name="Nardi T."/>
            <person name="Gammuto L."/>
            <person name="Bellinzona G."/>
            <person name="Sabaneyeva E."/>
            <person name="Potekhin A."/>
            <person name="Serra V."/>
            <person name="Petroni G."/>
            <person name="Sassera D."/>
        </authorList>
    </citation>
    <scope>NUCLEOTIDE SEQUENCE [LARGE SCALE GENOMIC DNA]</scope>
    <source>
        <strain evidence="2 3">Kr 154-4</strain>
    </source>
</reference>
<gene>
    <name evidence="2" type="ORF">Trichorick_01359</name>
</gene>
<evidence type="ECO:0000256" key="1">
    <source>
        <dbReference type="SAM" id="MobiDB-lite"/>
    </source>
</evidence>
<organism evidence="2 3">
    <name type="scientific">Candidatus Trichorickettsia mobilis</name>
    <dbReference type="NCBI Taxonomy" id="1346319"/>
    <lineage>
        <taxon>Bacteria</taxon>
        <taxon>Pseudomonadati</taxon>
        <taxon>Pseudomonadota</taxon>
        <taxon>Alphaproteobacteria</taxon>
        <taxon>Rickettsiales</taxon>
        <taxon>Rickettsiaceae</taxon>
        <taxon>Rickettsieae</taxon>
        <taxon>Candidatus Trichorickettsia</taxon>
    </lineage>
</organism>
<feature type="compositionally biased region" description="Polar residues" evidence="1">
    <location>
        <begin position="12"/>
        <end position="37"/>
    </location>
</feature>
<feature type="compositionally biased region" description="Basic and acidic residues" evidence="1">
    <location>
        <begin position="1"/>
        <end position="11"/>
    </location>
</feature>
<feature type="region of interest" description="Disordered" evidence="1">
    <location>
        <begin position="1"/>
        <end position="37"/>
    </location>
</feature>
<dbReference type="EMBL" id="CP112932">
    <property type="protein sequence ID" value="WPY01446.1"/>
    <property type="molecule type" value="Genomic_DNA"/>
</dbReference>
<accession>A0ABZ0UUG3</accession>